<dbReference type="Gene3D" id="3.10.20.90">
    <property type="entry name" value="Phosphatidylinositol 3-kinase Catalytic Subunit, Chain A, domain 1"/>
    <property type="match status" value="3"/>
</dbReference>
<gene>
    <name evidence="3" type="ORF">PVAP13_8KG108700</name>
</gene>
<evidence type="ECO:0000313" key="4">
    <source>
        <dbReference type="Proteomes" id="UP000823388"/>
    </source>
</evidence>
<dbReference type="PROSITE" id="PS50053">
    <property type="entry name" value="UBIQUITIN_2"/>
    <property type="match status" value="2"/>
</dbReference>
<proteinExistence type="predicted"/>
<name>A0A8T0PP88_PANVG</name>
<dbReference type="Proteomes" id="UP000823388">
    <property type="component" value="Chromosome 8K"/>
</dbReference>
<accession>A0A8T0PP88</accession>
<feature type="domain" description="Ubiquitin-like" evidence="2">
    <location>
        <begin position="39"/>
        <end position="75"/>
    </location>
</feature>
<comment type="caution">
    <text evidence="3">The sequence shown here is derived from an EMBL/GenBank/DDBJ whole genome shotgun (WGS) entry which is preliminary data.</text>
</comment>
<dbReference type="PANTHER" id="PTHR10666">
    <property type="entry name" value="UBIQUITIN"/>
    <property type="match status" value="1"/>
</dbReference>
<evidence type="ECO:0000256" key="1">
    <source>
        <dbReference type="ARBA" id="ARBA00022499"/>
    </source>
</evidence>
<dbReference type="GO" id="GO:0003729">
    <property type="term" value="F:mRNA binding"/>
    <property type="evidence" value="ECO:0007669"/>
    <property type="project" value="UniProtKB-ARBA"/>
</dbReference>
<keyword evidence="1" id="KW-1017">Isopeptide bond</keyword>
<dbReference type="InterPro" id="IPR000626">
    <property type="entry name" value="Ubiquitin-like_dom"/>
</dbReference>
<evidence type="ECO:0000313" key="3">
    <source>
        <dbReference type="EMBL" id="KAG2560886.1"/>
    </source>
</evidence>
<dbReference type="SMART" id="SM00213">
    <property type="entry name" value="UBQ"/>
    <property type="match status" value="2"/>
</dbReference>
<feature type="domain" description="Ubiquitin-like" evidence="2">
    <location>
        <begin position="75"/>
        <end position="146"/>
    </location>
</feature>
<sequence length="187" mass="21673">MFGVFIQDADLCEEPQRQDEISLRVYPEETLYDVKKKIMEKHNLVFDGVRMEDNHTTLADYNIQHQSTLDLLEKMQIHVKEPLQGLTFTVDCDSSDTIDKIKNKIENNDGIPKGRQCLIFANEQLEGKRTLAEYNICKESTLLLVLYPCPRGNMQIYVKMLDRENTITFTAESSDTVNSIKVKLYEM</sequence>
<dbReference type="AlphaFoldDB" id="A0A8T0PP88"/>
<dbReference type="InterPro" id="IPR050158">
    <property type="entry name" value="Ubiquitin_ubiquitin-like"/>
</dbReference>
<dbReference type="SUPFAM" id="SSF54236">
    <property type="entry name" value="Ubiquitin-like"/>
    <property type="match status" value="3"/>
</dbReference>
<keyword evidence="4" id="KW-1185">Reference proteome</keyword>
<dbReference type="InterPro" id="IPR029071">
    <property type="entry name" value="Ubiquitin-like_domsf"/>
</dbReference>
<dbReference type="PRINTS" id="PR00348">
    <property type="entry name" value="UBIQUITIN"/>
</dbReference>
<dbReference type="Pfam" id="PF00240">
    <property type="entry name" value="ubiquitin"/>
    <property type="match status" value="2"/>
</dbReference>
<dbReference type="InterPro" id="IPR019956">
    <property type="entry name" value="Ubiquitin_dom"/>
</dbReference>
<reference evidence="3" key="1">
    <citation type="submission" date="2020-05" db="EMBL/GenBank/DDBJ databases">
        <title>WGS assembly of Panicum virgatum.</title>
        <authorList>
            <person name="Lovell J.T."/>
            <person name="Jenkins J."/>
            <person name="Shu S."/>
            <person name="Juenger T.E."/>
            <person name="Schmutz J."/>
        </authorList>
    </citation>
    <scope>NUCLEOTIDE SEQUENCE</scope>
    <source>
        <strain evidence="3">AP13</strain>
    </source>
</reference>
<dbReference type="EMBL" id="CM029051">
    <property type="protein sequence ID" value="KAG2560886.1"/>
    <property type="molecule type" value="Genomic_DNA"/>
</dbReference>
<protein>
    <recommendedName>
        <fullName evidence="2">Ubiquitin-like domain-containing protein</fullName>
    </recommendedName>
</protein>
<organism evidence="3 4">
    <name type="scientific">Panicum virgatum</name>
    <name type="common">Blackwell switchgrass</name>
    <dbReference type="NCBI Taxonomy" id="38727"/>
    <lineage>
        <taxon>Eukaryota</taxon>
        <taxon>Viridiplantae</taxon>
        <taxon>Streptophyta</taxon>
        <taxon>Embryophyta</taxon>
        <taxon>Tracheophyta</taxon>
        <taxon>Spermatophyta</taxon>
        <taxon>Magnoliopsida</taxon>
        <taxon>Liliopsida</taxon>
        <taxon>Poales</taxon>
        <taxon>Poaceae</taxon>
        <taxon>PACMAD clade</taxon>
        <taxon>Panicoideae</taxon>
        <taxon>Panicodae</taxon>
        <taxon>Paniceae</taxon>
        <taxon>Panicinae</taxon>
        <taxon>Panicum</taxon>
        <taxon>Panicum sect. Hiantes</taxon>
    </lineage>
</organism>
<evidence type="ECO:0000259" key="2">
    <source>
        <dbReference type="PROSITE" id="PS50053"/>
    </source>
</evidence>